<dbReference type="InterPro" id="IPR011335">
    <property type="entry name" value="Restrct_endonuc-II-like"/>
</dbReference>
<protein>
    <submittedName>
        <fullName evidence="2">Uma2 family endonuclease</fullName>
    </submittedName>
</protein>
<dbReference type="EMBL" id="JADKMA010000215">
    <property type="protein sequence ID" value="MBO8195751.1"/>
    <property type="molecule type" value="Genomic_DNA"/>
</dbReference>
<comment type="caution">
    <text evidence="2">The sequence shown here is derived from an EMBL/GenBank/DDBJ whole genome shotgun (WGS) entry which is preliminary data.</text>
</comment>
<accession>A0ABS3XK96</accession>
<dbReference type="RefSeq" id="WP_209242973.1">
    <property type="nucleotide sequence ID" value="NZ_JADKMA010000215.1"/>
</dbReference>
<reference evidence="2 3" key="1">
    <citation type="submission" date="2020-11" db="EMBL/GenBank/DDBJ databases">
        <title>Streptomyces spirodelae sp. nov., isolated from duckweed.</title>
        <authorList>
            <person name="Saimee Y."/>
            <person name="Duangmal K."/>
        </authorList>
    </citation>
    <scope>NUCLEOTIDE SEQUENCE [LARGE SCALE GENOMIC DNA]</scope>
    <source>
        <strain evidence="2 3">S16-07</strain>
    </source>
</reference>
<dbReference type="Pfam" id="PF05685">
    <property type="entry name" value="Uma2"/>
    <property type="match status" value="1"/>
</dbReference>
<dbReference type="SUPFAM" id="SSF52980">
    <property type="entry name" value="Restriction endonuclease-like"/>
    <property type="match status" value="1"/>
</dbReference>
<dbReference type="Gene3D" id="3.90.1570.10">
    <property type="entry name" value="tt1808, chain A"/>
    <property type="match status" value="1"/>
</dbReference>
<keyword evidence="2" id="KW-0255">Endonuclease</keyword>
<keyword evidence="2" id="KW-0378">Hydrolase</keyword>
<organism evidence="2 3">
    <name type="scientific">Streptomyces oryzae</name>
    <dbReference type="NCBI Taxonomy" id="1434886"/>
    <lineage>
        <taxon>Bacteria</taxon>
        <taxon>Bacillati</taxon>
        <taxon>Actinomycetota</taxon>
        <taxon>Actinomycetes</taxon>
        <taxon>Kitasatosporales</taxon>
        <taxon>Streptomycetaceae</taxon>
        <taxon>Streptomyces</taxon>
    </lineage>
</organism>
<name>A0ABS3XK96_9ACTN</name>
<dbReference type="Proteomes" id="UP001519064">
    <property type="component" value="Unassembled WGS sequence"/>
</dbReference>
<keyword evidence="3" id="KW-1185">Reference proteome</keyword>
<dbReference type="PANTHER" id="PTHR35400">
    <property type="entry name" value="SLR1083 PROTEIN"/>
    <property type="match status" value="1"/>
</dbReference>
<evidence type="ECO:0000259" key="1">
    <source>
        <dbReference type="Pfam" id="PF05685"/>
    </source>
</evidence>
<dbReference type="InterPro" id="IPR012296">
    <property type="entry name" value="Nuclease_put_TT1808"/>
</dbReference>
<feature type="domain" description="Putative restriction endonuclease" evidence="1">
    <location>
        <begin position="21"/>
        <end position="171"/>
    </location>
</feature>
<evidence type="ECO:0000313" key="2">
    <source>
        <dbReference type="EMBL" id="MBO8195751.1"/>
    </source>
</evidence>
<sequence length="195" mass="21275">MTMTVPERGMTPLRRTAEAAEEATGLRAEIIRGVLMMSPTPRGKHAKVVNVMERQLLPALPDGLDAFQLASVALPHDPDDYATPDLLVCDAAFGDSDDWLAEPGSAVLVVEVVSRGSATKDTRDMVSWYAEADVPAYLVIDPRQGSWTLHTVPKGGVYQGSLRGEYGEDVPLELEELRTKITTDGLPRYGPERRS</sequence>
<gene>
    <name evidence="2" type="ORF">ITI46_29480</name>
</gene>
<dbReference type="PANTHER" id="PTHR35400:SF3">
    <property type="entry name" value="SLL1072 PROTEIN"/>
    <property type="match status" value="1"/>
</dbReference>
<dbReference type="GO" id="GO:0004519">
    <property type="term" value="F:endonuclease activity"/>
    <property type="evidence" value="ECO:0007669"/>
    <property type="project" value="UniProtKB-KW"/>
</dbReference>
<keyword evidence="2" id="KW-0540">Nuclease</keyword>
<dbReference type="CDD" id="cd06260">
    <property type="entry name" value="DUF820-like"/>
    <property type="match status" value="1"/>
</dbReference>
<proteinExistence type="predicted"/>
<dbReference type="InterPro" id="IPR008538">
    <property type="entry name" value="Uma2"/>
</dbReference>
<evidence type="ECO:0000313" key="3">
    <source>
        <dbReference type="Proteomes" id="UP001519064"/>
    </source>
</evidence>